<dbReference type="Gene3D" id="1.20.5.500">
    <property type="entry name" value="Single helix bin"/>
    <property type="match status" value="1"/>
</dbReference>
<dbReference type="OrthoDB" id="5532350at2759"/>
<evidence type="ECO:0000313" key="8">
    <source>
        <dbReference type="Proteomes" id="UP000006310"/>
    </source>
</evidence>
<reference evidence="7 8" key="1">
    <citation type="journal article" date="2011" name="Proc. Natl. Acad. Sci. U.S.A.">
        <title>Evolutionary erosion of yeast sex chromosomes by mating-type switching accidents.</title>
        <authorList>
            <person name="Gordon J.L."/>
            <person name="Armisen D."/>
            <person name="Proux-Wera E."/>
            <person name="Oheigeartaigh S.S."/>
            <person name="Byrne K.P."/>
            <person name="Wolfe K.H."/>
        </authorList>
    </citation>
    <scope>NUCLEOTIDE SEQUENCE [LARGE SCALE GENOMIC DNA]</scope>
    <source>
        <strain evidence="8">ATCC MYA-139 / BCRC 22969 / CBS 8797 / CCRC 22969 / KCTC 17520 / NBRC 10181 / NCYC 3082</strain>
    </source>
</reference>
<evidence type="ECO:0000313" key="7">
    <source>
        <dbReference type="EMBL" id="CCK68731.1"/>
    </source>
</evidence>
<dbReference type="STRING" id="1071383.J7S4Q6"/>
<dbReference type="GO" id="GO:0005739">
    <property type="term" value="C:mitochondrion"/>
    <property type="evidence" value="ECO:0007669"/>
    <property type="project" value="UniProtKB-SubCell"/>
</dbReference>
<dbReference type="OMA" id="NQGGEHN"/>
<dbReference type="AlphaFoldDB" id="J7S4Q6"/>
<dbReference type="GO" id="GO:0042030">
    <property type="term" value="F:ATPase inhibitor activity"/>
    <property type="evidence" value="ECO:0007669"/>
    <property type="project" value="InterPro"/>
</dbReference>
<feature type="coiled-coil region" evidence="5">
    <location>
        <begin position="50"/>
        <end position="80"/>
    </location>
</feature>
<dbReference type="Pfam" id="PF04568">
    <property type="entry name" value="IATP"/>
    <property type="match status" value="1"/>
</dbReference>
<evidence type="ECO:0000256" key="1">
    <source>
        <dbReference type="ARBA" id="ARBA00004173"/>
    </source>
</evidence>
<evidence type="ECO:0000256" key="5">
    <source>
        <dbReference type="SAM" id="Coils"/>
    </source>
</evidence>
<dbReference type="eggNOG" id="ENOG502SCJG">
    <property type="taxonomic scope" value="Eukaryota"/>
</dbReference>
<dbReference type="KEGG" id="kng:KNAG_0B02890"/>
<feature type="region of interest" description="Disordered" evidence="6">
    <location>
        <begin position="24"/>
        <end position="43"/>
    </location>
</feature>
<sequence>MLPRTTITRSLKAPSGVLSARWYTAGSTGAPRGGSNEDSFTKREKANEDYYIKQHEKEQLRNLRQQLEQNRKQIENLEGQIAELKK</sequence>
<comment type="subcellular location">
    <subcellularLocation>
        <location evidence="1">Mitochondrion</location>
    </subcellularLocation>
</comment>
<dbReference type="SUPFAM" id="SSF64602">
    <property type="entry name" value="F1 ATPase inhibitor, IF1, C-terminal domain"/>
    <property type="match status" value="1"/>
</dbReference>
<dbReference type="HOGENOM" id="CLU_145563_4_0_1"/>
<dbReference type="FunFam" id="1.20.5.500:FF:000006">
    <property type="entry name" value="ATPase inhibitor, mitochondrial"/>
    <property type="match status" value="1"/>
</dbReference>
<keyword evidence="3" id="KW-0496">Mitochondrion</keyword>
<evidence type="ECO:0000256" key="2">
    <source>
        <dbReference type="ARBA" id="ARBA00010901"/>
    </source>
</evidence>
<organism evidence="7 8">
    <name type="scientific">Huiozyma naganishii (strain ATCC MYA-139 / BCRC 22969 / CBS 8797 / KCTC 17520 / NBRC 10181 / NCYC 3082 / Yp74L-3)</name>
    <name type="common">Yeast</name>
    <name type="synonym">Kazachstania naganishii</name>
    <dbReference type="NCBI Taxonomy" id="1071383"/>
    <lineage>
        <taxon>Eukaryota</taxon>
        <taxon>Fungi</taxon>
        <taxon>Dikarya</taxon>
        <taxon>Ascomycota</taxon>
        <taxon>Saccharomycotina</taxon>
        <taxon>Saccharomycetes</taxon>
        <taxon>Saccharomycetales</taxon>
        <taxon>Saccharomycetaceae</taxon>
        <taxon>Huiozyma</taxon>
    </lineage>
</organism>
<evidence type="ECO:0000256" key="3">
    <source>
        <dbReference type="ARBA" id="ARBA00023128"/>
    </source>
</evidence>
<name>J7S4Q6_HUIN7</name>
<dbReference type="InterPro" id="IPR007648">
    <property type="entry name" value="ATPase_inhibitor_mt"/>
</dbReference>
<reference evidence="8" key="2">
    <citation type="submission" date="2012-08" db="EMBL/GenBank/DDBJ databases">
        <title>Genome sequence of Kazachstania naganishii.</title>
        <authorList>
            <person name="Gordon J.L."/>
            <person name="Armisen D."/>
            <person name="Proux-Wera E."/>
            <person name="OhEigeartaigh S.S."/>
            <person name="Byrne K.P."/>
            <person name="Wolfe K.H."/>
        </authorList>
    </citation>
    <scope>NUCLEOTIDE SEQUENCE [LARGE SCALE GENOMIC DNA]</scope>
    <source>
        <strain evidence="8">ATCC MYA-139 / BCRC 22969 / CBS 8797 / CCRC 22969 / KCTC 17520 / NBRC 10181 / NCYC 3082</strain>
    </source>
</reference>
<evidence type="ECO:0000256" key="6">
    <source>
        <dbReference type="SAM" id="MobiDB-lite"/>
    </source>
</evidence>
<dbReference type="EMBL" id="HE978315">
    <property type="protein sequence ID" value="CCK68731.1"/>
    <property type="molecule type" value="Genomic_DNA"/>
</dbReference>
<dbReference type="Proteomes" id="UP000006310">
    <property type="component" value="Chromosome 2"/>
</dbReference>
<comment type="function">
    <text evidence="4">Inhibits the enzyme activity of ATPase.</text>
</comment>
<protein>
    <recommendedName>
        <fullName evidence="4">ATPase inhibitor, mitochondrial</fullName>
    </recommendedName>
</protein>
<evidence type="ECO:0000256" key="4">
    <source>
        <dbReference type="RuleBase" id="RU368087"/>
    </source>
</evidence>
<gene>
    <name evidence="7" type="primary">KNAG0B02890</name>
    <name evidence="7" type="ordered locus">KNAG_0B02890</name>
</gene>
<keyword evidence="8" id="KW-1185">Reference proteome</keyword>
<dbReference type="RefSeq" id="XP_022462977.1">
    <property type="nucleotide sequence ID" value="XM_022611583.1"/>
</dbReference>
<comment type="similarity">
    <text evidence="2 4">Belongs to the ATPase inhibitor family.</text>
</comment>
<dbReference type="GeneID" id="34524381"/>
<accession>J7S4Q6</accession>
<proteinExistence type="inferred from homology"/>
<keyword evidence="5" id="KW-0175">Coiled coil</keyword>